<sequence>MPWNTPSRDMDLEWSAGVVDRGGDPSPDEWTPVTVPGRPAQFADADAVAYRCSFGDPRDDPAEHVLVELDGAFAETSVWLNGEHIVDHDVYFEPLRIALHDELDPENELVVRCARPSDAFGGNYSSSRTPPSAAVPAIRWGATVERRPATFVDRVGVVPHVVGDHAELTVTAAIVSSADRSDRVTVSVRPETASGRATMERAAVDLSETRRSVVSHEVRIDDPIRWWPWELGDPHRYRVGVSIADSEASVHTGIATVGRDDGRLVVNDRTVRGRGLVLDDATPEAVSTARDLGATVVRPRAHVPPRSVQTACDERGMLCWQDLPLTGPVDPDVDRGRTIARRLFKARRRHPSLAIATVHDEPTDLTPDGPLSGGLLGRLRTRWRVWRADFDAETATAIERAFPDAIASAPVVGALGTDPDATAAFPGWSIGDADAIDWLLDRYPEAFETVGAVGVGSISDPGASFPDPVDDAHHAAHAGDDVAASQAYQRRTLKHVVERLRREGCPLFAVASLTDVDGAGMGVYDGEGEPKPARDALANAFQPVVPVLADPSPGESDVIVLNDADQPWSGDLRWTAGSASGSADVTVGTHGRSVPATIEVPEDCSRVELVLALPDGTITNDYRVA</sequence>
<protein>
    <submittedName>
        <fullName evidence="4">Hydrolase</fullName>
    </submittedName>
</protein>
<evidence type="ECO:0000256" key="2">
    <source>
        <dbReference type="ARBA" id="ARBA00023295"/>
    </source>
</evidence>
<evidence type="ECO:0000313" key="5">
    <source>
        <dbReference type="Proteomes" id="UP000244727"/>
    </source>
</evidence>
<dbReference type="Gene3D" id="2.60.40.10">
    <property type="entry name" value="Immunoglobulins"/>
    <property type="match status" value="1"/>
</dbReference>
<dbReference type="InterPro" id="IPR036156">
    <property type="entry name" value="Beta-gal/glucu_dom_sf"/>
</dbReference>
<keyword evidence="5" id="KW-1185">Reference proteome</keyword>
<evidence type="ECO:0000313" key="4">
    <source>
        <dbReference type="EMBL" id="AWB26588.1"/>
    </source>
</evidence>
<gene>
    <name evidence="4" type="ORF">HARCEL1_02105</name>
</gene>
<dbReference type="Gene3D" id="2.60.120.260">
    <property type="entry name" value="Galactose-binding domain-like"/>
    <property type="match status" value="1"/>
</dbReference>
<dbReference type="Gene3D" id="3.20.20.80">
    <property type="entry name" value="Glycosidases"/>
    <property type="match status" value="1"/>
</dbReference>
<dbReference type="KEGG" id="harc:HARCEL1_02105"/>
<reference evidence="4 5" key="1">
    <citation type="submission" date="2018-04" db="EMBL/GenBank/DDBJ databases">
        <title>Halococcoides cellulosivorans gen. nov., sp. nov., an extremely halophilic cellulose-utilizing haloarchaeon from hypersaline lakes.</title>
        <authorList>
            <person name="Sorokin D.Y."/>
            <person name="Toshchakov S.V."/>
            <person name="Samarov N.I."/>
            <person name="Korzhenkov A."/>
            <person name="Kublanov I.V."/>
        </authorList>
    </citation>
    <scope>NUCLEOTIDE SEQUENCE [LARGE SCALE GENOMIC DNA]</scope>
    <source>
        <strain evidence="4 5">HArcel1</strain>
    </source>
</reference>
<feature type="domain" description="Glycoside hydrolase family 2 immunoglobulin-like beta-sandwich" evidence="3">
    <location>
        <begin position="150"/>
        <end position="248"/>
    </location>
</feature>
<dbReference type="InterPro" id="IPR017853">
    <property type="entry name" value="GH"/>
</dbReference>
<organism evidence="4 5">
    <name type="scientific">Halococcoides cellulosivorans</name>
    <dbReference type="NCBI Taxonomy" id="1679096"/>
    <lineage>
        <taxon>Archaea</taxon>
        <taxon>Methanobacteriati</taxon>
        <taxon>Methanobacteriota</taxon>
        <taxon>Stenosarchaea group</taxon>
        <taxon>Halobacteria</taxon>
        <taxon>Halobacteriales</taxon>
        <taxon>Haloarculaceae</taxon>
        <taxon>Halococcoides</taxon>
    </lineage>
</organism>
<dbReference type="Proteomes" id="UP000244727">
    <property type="component" value="Chromosome"/>
</dbReference>
<dbReference type="Pfam" id="PF00703">
    <property type="entry name" value="Glyco_hydro_2"/>
    <property type="match status" value="1"/>
</dbReference>
<dbReference type="GO" id="GO:0004553">
    <property type="term" value="F:hydrolase activity, hydrolyzing O-glycosyl compounds"/>
    <property type="evidence" value="ECO:0007669"/>
    <property type="project" value="InterPro"/>
</dbReference>
<dbReference type="GO" id="GO:0005975">
    <property type="term" value="P:carbohydrate metabolic process"/>
    <property type="evidence" value="ECO:0007669"/>
    <property type="project" value="InterPro"/>
</dbReference>
<keyword evidence="2" id="KW-0326">Glycosidase</keyword>
<dbReference type="AlphaFoldDB" id="A0A2R4WYI5"/>
<evidence type="ECO:0000256" key="1">
    <source>
        <dbReference type="ARBA" id="ARBA00022801"/>
    </source>
</evidence>
<dbReference type="SUPFAM" id="SSF51445">
    <property type="entry name" value="(Trans)glycosidases"/>
    <property type="match status" value="1"/>
</dbReference>
<dbReference type="PANTHER" id="PTHR42732">
    <property type="entry name" value="BETA-GALACTOSIDASE"/>
    <property type="match status" value="1"/>
</dbReference>
<accession>A0A2R4WYI5</accession>
<proteinExistence type="predicted"/>
<dbReference type="InterPro" id="IPR051913">
    <property type="entry name" value="GH2_Domain-Containing"/>
</dbReference>
<keyword evidence="1 4" id="KW-0378">Hydrolase</keyword>
<evidence type="ECO:0000259" key="3">
    <source>
        <dbReference type="Pfam" id="PF00703"/>
    </source>
</evidence>
<dbReference type="PANTHER" id="PTHR42732:SF1">
    <property type="entry name" value="BETA-MANNOSIDASE"/>
    <property type="match status" value="1"/>
</dbReference>
<dbReference type="SUPFAM" id="SSF49303">
    <property type="entry name" value="beta-Galactosidase/glucuronidase domain"/>
    <property type="match status" value="1"/>
</dbReference>
<name>A0A2R4WYI5_9EURY</name>
<dbReference type="InterPro" id="IPR008979">
    <property type="entry name" value="Galactose-bd-like_sf"/>
</dbReference>
<dbReference type="InterPro" id="IPR006102">
    <property type="entry name" value="Ig-like_GH2"/>
</dbReference>
<dbReference type="InterPro" id="IPR013783">
    <property type="entry name" value="Ig-like_fold"/>
</dbReference>
<dbReference type="SUPFAM" id="SSF49785">
    <property type="entry name" value="Galactose-binding domain-like"/>
    <property type="match status" value="1"/>
</dbReference>
<dbReference type="EMBL" id="CP028858">
    <property type="protein sequence ID" value="AWB26588.1"/>
    <property type="molecule type" value="Genomic_DNA"/>
</dbReference>